<feature type="domain" description="Acyl-CoA dehydrogenase/oxidase C-terminal" evidence="10">
    <location>
        <begin position="230"/>
        <end position="378"/>
    </location>
</feature>
<dbReference type="Proteomes" id="UP001366166">
    <property type="component" value="Chromosome"/>
</dbReference>
<dbReference type="Gene3D" id="1.10.540.10">
    <property type="entry name" value="Acyl-CoA dehydrogenase/oxidase, N-terminal domain"/>
    <property type="match status" value="1"/>
</dbReference>
<evidence type="ECO:0000256" key="2">
    <source>
        <dbReference type="ARBA" id="ARBA00009347"/>
    </source>
</evidence>
<evidence type="ECO:0000256" key="7">
    <source>
        <dbReference type="ARBA" id="ARBA00066361"/>
    </source>
</evidence>
<dbReference type="InterPro" id="IPR037069">
    <property type="entry name" value="AcylCoA_DH/ox_N_sf"/>
</dbReference>
<reference evidence="14" key="1">
    <citation type="journal article" date="2023" name="Arch. Microbiol.">
        <title>Desulfoferula mesophilus gen. nov. sp. nov., a mesophilic sulfate-reducing bacterium isolated from a brackish lake sediment.</title>
        <authorList>
            <person name="Watanabe T."/>
            <person name="Yabe T."/>
            <person name="Tsuji J.M."/>
            <person name="Fukui M."/>
        </authorList>
    </citation>
    <scope>NUCLEOTIDE SEQUENCE [LARGE SCALE GENOMIC DNA]</scope>
    <source>
        <strain evidence="14">12FAK</strain>
    </source>
</reference>
<keyword evidence="5 9" id="KW-0274">FAD</keyword>
<dbReference type="Pfam" id="PF02770">
    <property type="entry name" value="Acyl-CoA_dh_M"/>
    <property type="match status" value="1"/>
</dbReference>
<evidence type="ECO:0000256" key="8">
    <source>
        <dbReference type="ARBA" id="ARBA00067292"/>
    </source>
</evidence>
<dbReference type="FunFam" id="1.10.540.10:FF:000002">
    <property type="entry name" value="Acyl-CoA dehydrogenase FadE19"/>
    <property type="match status" value="1"/>
</dbReference>
<dbReference type="PROSITE" id="PS00072">
    <property type="entry name" value="ACYL_COA_DH_1"/>
    <property type="match status" value="1"/>
</dbReference>
<comment type="subunit">
    <text evidence="3">Homotetramer.</text>
</comment>
<keyword evidence="4 9" id="KW-0285">Flavoprotein</keyword>
<comment type="cofactor">
    <cofactor evidence="1 9">
        <name>FAD</name>
        <dbReference type="ChEBI" id="CHEBI:57692"/>
    </cofactor>
</comment>
<gene>
    <name evidence="13" type="ORF">FAK_25360</name>
</gene>
<dbReference type="InterPro" id="IPR009100">
    <property type="entry name" value="AcylCoA_DH/oxidase_NM_dom_sf"/>
</dbReference>
<dbReference type="SUPFAM" id="SSF47203">
    <property type="entry name" value="Acyl-CoA dehydrogenase C-terminal domain-like"/>
    <property type="match status" value="1"/>
</dbReference>
<dbReference type="KEGG" id="dmp:FAK_25360"/>
<evidence type="ECO:0000256" key="4">
    <source>
        <dbReference type="ARBA" id="ARBA00022630"/>
    </source>
</evidence>
<dbReference type="Gene3D" id="1.20.140.10">
    <property type="entry name" value="Butyryl-CoA Dehydrogenase, subunit A, domain 3"/>
    <property type="match status" value="1"/>
</dbReference>
<dbReference type="InterPro" id="IPR009075">
    <property type="entry name" value="AcylCo_DH/oxidase_C"/>
</dbReference>
<evidence type="ECO:0000313" key="14">
    <source>
        <dbReference type="Proteomes" id="UP001366166"/>
    </source>
</evidence>
<dbReference type="Pfam" id="PF02771">
    <property type="entry name" value="Acyl-CoA_dh_N"/>
    <property type="match status" value="1"/>
</dbReference>
<dbReference type="PANTHER" id="PTHR43884">
    <property type="entry name" value="ACYL-COA DEHYDROGENASE"/>
    <property type="match status" value="1"/>
</dbReference>
<evidence type="ECO:0000259" key="11">
    <source>
        <dbReference type="Pfam" id="PF02770"/>
    </source>
</evidence>
<dbReference type="RefSeq" id="WP_338599892.1">
    <property type="nucleotide sequence ID" value="NZ_AP028679.1"/>
</dbReference>
<dbReference type="FunFam" id="1.20.140.10:FF:000004">
    <property type="entry name" value="Acyl-CoA dehydrogenase FadE25"/>
    <property type="match status" value="1"/>
</dbReference>
<dbReference type="InterPro" id="IPR006091">
    <property type="entry name" value="Acyl-CoA_Oxase/DH_mid-dom"/>
</dbReference>
<feature type="domain" description="Acyl-CoA dehydrogenase/oxidase N-terminal" evidence="12">
    <location>
        <begin position="6"/>
        <end position="118"/>
    </location>
</feature>
<evidence type="ECO:0000259" key="10">
    <source>
        <dbReference type="Pfam" id="PF00441"/>
    </source>
</evidence>
<evidence type="ECO:0000256" key="3">
    <source>
        <dbReference type="ARBA" id="ARBA00011881"/>
    </source>
</evidence>
<organism evidence="13 14">
    <name type="scientific">Desulfoferula mesophila</name>
    <dbReference type="NCBI Taxonomy" id="3058419"/>
    <lineage>
        <taxon>Bacteria</taxon>
        <taxon>Pseudomonadati</taxon>
        <taxon>Thermodesulfobacteriota</taxon>
        <taxon>Desulfarculia</taxon>
        <taxon>Desulfarculales</taxon>
        <taxon>Desulfarculaceae</taxon>
        <taxon>Desulfoferula</taxon>
    </lineage>
</organism>
<dbReference type="SUPFAM" id="SSF56645">
    <property type="entry name" value="Acyl-CoA dehydrogenase NM domain-like"/>
    <property type="match status" value="1"/>
</dbReference>
<dbReference type="EC" id="1.3.8.11" evidence="7"/>
<keyword evidence="6 9" id="KW-0560">Oxidoreductase</keyword>
<dbReference type="InterPro" id="IPR046373">
    <property type="entry name" value="Acyl-CoA_Oxase/DH_mid-dom_sf"/>
</dbReference>
<dbReference type="PANTHER" id="PTHR43884:SF12">
    <property type="entry name" value="ISOVALERYL-COA DEHYDROGENASE, MITOCHONDRIAL-RELATED"/>
    <property type="match status" value="1"/>
</dbReference>
<proteinExistence type="inferred from homology"/>
<evidence type="ECO:0000259" key="12">
    <source>
        <dbReference type="Pfam" id="PF02771"/>
    </source>
</evidence>
<evidence type="ECO:0000256" key="9">
    <source>
        <dbReference type="RuleBase" id="RU362125"/>
    </source>
</evidence>
<dbReference type="FunFam" id="2.40.110.10:FF:000009">
    <property type="entry name" value="Acyl-CoA dehydrogenase"/>
    <property type="match status" value="1"/>
</dbReference>
<name>A0AAU9EHJ7_9BACT</name>
<dbReference type="EMBL" id="AP028679">
    <property type="protein sequence ID" value="BEQ15470.1"/>
    <property type="molecule type" value="Genomic_DNA"/>
</dbReference>
<comment type="similarity">
    <text evidence="2 9">Belongs to the acyl-CoA dehydrogenase family.</text>
</comment>
<evidence type="ECO:0000256" key="1">
    <source>
        <dbReference type="ARBA" id="ARBA00001974"/>
    </source>
</evidence>
<dbReference type="AlphaFoldDB" id="A0AAU9EHJ7"/>
<evidence type="ECO:0000256" key="6">
    <source>
        <dbReference type="ARBA" id="ARBA00023002"/>
    </source>
</evidence>
<dbReference type="PIRSF" id="PIRSF016578">
    <property type="entry name" value="HsaA"/>
    <property type="match status" value="1"/>
</dbReference>
<feature type="domain" description="Acyl-CoA oxidase/dehydrogenase middle" evidence="11">
    <location>
        <begin position="122"/>
        <end position="217"/>
    </location>
</feature>
<dbReference type="GO" id="GO:0003995">
    <property type="term" value="F:acyl-CoA dehydrogenase activity"/>
    <property type="evidence" value="ECO:0007669"/>
    <property type="project" value="InterPro"/>
</dbReference>
<evidence type="ECO:0000256" key="5">
    <source>
        <dbReference type="ARBA" id="ARBA00022827"/>
    </source>
</evidence>
<dbReference type="GO" id="GO:0050660">
    <property type="term" value="F:flavin adenine dinucleotide binding"/>
    <property type="evidence" value="ECO:0007669"/>
    <property type="project" value="InterPro"/>
</dbReference>
<sequence>MNFALTEEQQMVKETAARFADEVLKPQAAHFDETHEHPMESCRALGELGFMGIAMPEEYGGAGLDYISYVLALSEISRGDASVGVIMSVNNSLYCFPVNAFGTDEQKKAFLTPVASGQVEGCFGLTEAGAGSDPAAMRTTAVLDDDEWVLNGEKKFITNGNVARYAVIAAVTDKAAGYKGTSSFVVDLENTKGFSVGRVEDKLGICASGTAEMVFEDARIPKGNLLGNPGDGLKQMLTTLDSGRIGIGSQALGIGRAVLEEAVQYAGEREQFGRPISAFQAIQWKLADMAAALDAAELLLLRAAWMEDQHKHFEKQAAMAKMFASDAAMNAAIEGVQILGGYGYCKEYPMERHMRDAKITQIYEGTNEIMRLVIAKNLMKGK</sequence>
<protein>
    <recommendedName>
        <fullName evidence="8">Cyclohexane-1-carbonyl-CoA dehydrogenase</fullName>
        <ecNumber evidence="7">1.3.8.11</ecNumber>
    </recommendedName>
</protein>
<accession>A0AAU9EHJ7</accession>
<keyword evidence="14" id="KW-1185">Reference proteome</keyword>
<dbReference type="InterPro" id="IPR013786">
    <property type="entry name" value="AcylCoA_DH/ox_N"/>
</dbReference>
<dbReference type="InterPro" id="IPR006089">
    <property type="entry name" value="Acyl-CoA_DH_CS"/>
</dbReference>
<evidence type="ECO:0000313" key="13">
    <source>
        <dbReference type="EMBL" id="BEQ15470.1"/>
    </source>
</evidence>
<dbReference type="Gene3D" id="2.40.110.10">
    <property type="entry name" value="Butyryl-CoA Dehydrogenase, subunit A, domain 2"/>
    <property type="match status" value="1"/>
</dbReference>
<dbReference type="InterPro" id="IPR036250">
    <property type="entry name" value="AcylCo_DH-like_C"/>
</dbReference>
<dbReference type="PROSITE" id="PS00073">
    <property type="entry name" value="ACYL_COA_DH_2"/>
    <property type="match status" value="1"/>
</dbReference>
<dbReference type="Pfam" id="PF00441">
    <property type="entry name" value="Acyl-CoA_dh_1"/>
    <property type="match status" value="1"/>
</dbReference>